<evidence type="ECO:0000313" key="5">
    <source>
        <dbReference type="Proteomes" id="UP001597241"/>
    </source>
</evidence>
<evidence type="ECO:0000313" key="4">
    <source>
        <dbReference type="EMBL" id="MFD1294185.1"/>
    </source>
</evidence>
<proteinExistence type="predicted"/>
<reference evidence="5" key="1">
    <citation type="journal article" date="2019" name="Int. J. Syst. Evol. Microbiol.">
        <title>The Global Catalogue of Microorganisms (GCM) 10K type strain sequencing project: providing services to taxonomists for standard genome sequencing and annotation.</title>
        <authorList>
            <consortium name="The Broad Institute Genomics Platform"/>
            <consortium name="The Broad Institute Genome Sequencing Center for Infectious Disease"/>
            <person name="Wu L."/>
            <person name="Ma J."/>
        </authorList>
    </citation>
    <scope>NUCLEOTIDE SEQUENCE [LARGE SCALE GENOMIC DNA]</scope>
    <source>
        <strain evidence="5">CCUG 62221</strain>
    </source>
</reference>
<dbReference type="PANTHER" id="PTHR46401:SF2">
    <property type="entry name" value="GLYCOSYLTRANSFERASE WBBK-RELATED"/>
    <property type="match status" value="1"/>
</dbReference>
<dbReference type="EMBL" id="JBHTMV010000004">
    <property type="protein sequence ID" value="MFD1294185.1"/>
    <property type="molecule type" value="Genomic_DNA"/>
</dbReference>
<organism evidence="4 5">
    <name type="scientific">Lutibacter holmesii</name>
    <dbReference type="NCBI Taxonomy" id="1137985"/>
    <lineage>
        <taxon>Bacteria</taxon>
        <taxon>Pseudomonadati</taxon>
        <taxon>Bacteroidota</taxon>
        <taxon>Flavobacteriia</taxon>
        <taxon>Flavobacteriales</taxon>
        <taxon>Flavobacteriaceae</taxon>
        <taxon>Lutibacter</taxon>
    </lineage>
</organism>
<dbReference type="Gene3D" id="3.40.50.2000">
    <property type="entry name" value="Glycogen Phosphorylase B"/>
    <property type="match status" value="2"/>
</dbReference>
<name>A0ABW3WP53_9FLAO</name>
<protein>
    <submittedName>
        <fullName evidence="4">DUF1972 domain-containing protein</fullName>
    </submittedName>
</protein>
<feature type="domain" description="Glycosyl transferase family 1" evidence="2">
    <location>
        <begin position="193"/>
        <end position="307"/>
    </location>
</feature>
<dbReference type="InterPro" id="IPR001296">
    <property type="entry name" value="Glyco_trans_1"/>
</dbReference>
<dbReference type="PANTHER" id="PTHR46401">
    <property type="entry name" value="GLYCOSYLTRANSFERASE WBBK-RELATED"/>
    <property type="match status" value="1"/>
</dbReference>
<evidence type="ECO:0000259" key="2">
    <source>
        <dbReference type="Pfam" id="PF00534"/>
    </source>
</evidence>
<dbReference type="SUPFAM" id="SSF53756">
    <property type="entry name" value="UDP-Glycosyltransferase/glycogen phosphorylase"/>
    <property type="match status" value="1"/>
</dbReference>
<comment type="caution">
    <text evidence="4">The sequence shown here is derived from an EMBL/GenBank/DDBJ whole genome shotgun (WGS) entry which is preliminary data.</text>
</comment>
<accession>A0ABW3WP53</accession>
<keyword evidence="1" id="KW-0808">Transferase</keyword>
<evidence type="ECO:0000256" key="1">
    <source>
        <dbReference type="ARBA" id="ARBA00022679"/>
    </source>
</evidence>
<evidence type="ECO:0000259" key="3">
    <source>
        <dbReference type="Pfam" id="PF09314"/>
    </source>
</evidence>
<keyword evidence="5" id="KW-1185">Reference proteome</keyword>
<dbReference type="Pfam" id="PF00534">
    <property type="entry name" value="Glycos_transf_1"/>
    <property type="match status" value="1"/>
</dbReference>
<dbReference type="InterPro" id="IPR015393">
    <property type="entry name" value="DUF1972"/>
</dbReference>
<sequence>MDKKKKVAIIGSVGLPANYGGFETMVNYLTIEKNEIIDFTVFCQATPKNKQLKTYNGCKLKYLPFKANGGQSIIYDITAIILSWFKYDAILILGTPGCVILPFLNFFKKTKTIVNFGGLEWKRNKWGRFIQWYLKFTEKTAISSATVVVADNQYFCNYIKKTYNKESFLIEYGGDHTTLQKKNKELLKKYPFLNDKYDVSISRAQVDNNLHVVIEAYIKLPTRNLVLVSNYDKFEYGRELKVKYSHYPNIYLQDAVYNLKEVDTIRSNADVYIHSHTYCGTAPSLVEAMHLNLPIIAFNMPTNHNTTEEKALYFSTVDELFNIVNNLNSIEEFELSKSMKEIALRRYTWSRISNLYASHF</sequence>
<dbReference type="RefSeq" id="WP_386809376.1">
    <property type="nucleotide sequence ID" value="NZ_JBHTMV010000004.1"/>
</dbReference>
<feature type="domain" description="DUF1972" evidence="3">
    <location>
        <begin position="5"/>
        <end position="175"/>
    </location>
</feature>
<gene>
    <name evidence="4" type="ORF">ACFQ5N_10090</name>
</gene>
<dbReference type="Proteomes" id="UP001597241">
    <property type="component" value="Unassembled WGS sequence"/>
</dbReference>
<dbReference type="Pfam" id="PF09314">
    <property type="entry name" value="DUF1972"/>
    <property type="match status" value="1"/>
</dbReference>